<dbReference type="EMBL" id="CAJNNV010030409">
    <property type="protein sequence ID" value="CAE8632462.1"/>
    <property type="molecule type" value="Genomic_DNA"/>
</dbReference>
<comment type="caution">
    <text evidence="2">The sequence shown here is derived from an EMBL/GenBank/DDBJ whole genome shotgun (WGS) entry which is preliminary data.</text>
</comment>
<evidence type="ECO:0000313" key="3">
    <source>
        <dbReference type="Proteomes" id="UP000654075"/>
    </source>
</evidence>
<organism evidence="2 3">
    <name type="scientific">Polarella glacialis</name>
    <name type="common">Dinoflagellate</name>
    <dbReference type="NCBI Taxonomy" id="89957"/>
    <lineage>
        <taxon>Eukaryota</taxon>
        <taxon>Sar</taxon>
        <taxon>Alveolata</taxon>
        <taxon>Dinophyceae</taxon>
        <taxon>Suessiales</taxon>
        <taxon>Suessiaceae</taxon>
        <taxon>Polarella</taxon>
    </lineage>
</organism>
<protein>
    <submittedName>
        <fullName evidence="2">Uncharacterized protein</fullName>
    </submittedName>
</protein>
<proteinExistence type="predicted"/>
<feature type="compositionally biased region" description="Low complexity" evidence="1">
    <location>
        <begin position="18"/>
        <end position="28"/>
    </location>
</feature>
<name>A0A813H4A6_POLGL</name>
<evidence type="ECO:0000313" key="2">
    <source>
        <dbReference type="EMBL" id="CAE8632462.1"/>
    </source>
</evidence>
<feature type="compositionally biased region" description="Basic residues" evidence="1">
    <location>
        <begin position="29"/>
        <end position="55"/>
    </location>
</feature>
<dbReference type="Proteomes" id="UP000654075">
    <property type="component" value="Unassembled WGS sequence"/>
</dbReference>
<sequence length="101" mass="11431">MSLAVCIPKVILGNPLNNNKINNNNNNKTKNKTMNKTKNKIKTRTKNSNKNKNNNKKYPLQHKATSLLTLAQDLSYTSTTVQIDLRASVYKSLMSCMLYKA</sequence>
<keyword evidence="3" id="KW-1185">Reference proteome</keyword>
<dbReference type="AlphaFoldDB" id="A0A813H4A6"/>
<reference evidence="2" key="1">
    <citation type="submission" date="2021-02" db="EMBL/GenBank/DDBJ databases">
        <authorList>
            <person name="Dougan E. K."/>
            <person name="Rhodes N."/>
            <person name="Thang M."/>
            <person name="Chan C."/>
        </authorList>
    </citation>
    <scope>NUCLEOTIDE SEQUENCE</scope>
</reference>
<evidence type="ECO:0000256" key="1">
    <source>
        <dbReference type="SAM" id="MobiDB-lite"/>
    </source>
</evidence>
<accession>A0A813H4A6</accession>
<gene>
    <name evidence="2" type="ORF">PGLA1383_LOCUS48416</name>
</gene>
<feature type="region of interest" description="Disordered" evidence="1">
    <location>
        <begin position="18"/>
        <end position="61"/>
    </location>
</feature>